<gene>
    <name evidence="17" type="primary">nnrD</name>
    <name evidence="18" type="synonym">nnrE</name>
    <name evidence="22" type="ORF">SCD90_05490</name>
</gene>
<dbReference type="PROSITE" id="PS01050">
    <property type="entry name" value="YJEF_C_2"/>
    <property type="match status" value="1"/>
</dbReference>
<dbReference type="RefSeq" id="WP_319843843.1">
    <property type="nucleotide sequence ID" value="NZ_JAXAFJ010000002.1"/>
</dbReference>
<comment type="similarity">
    <text evidence="18">Belongs to the NnrE/AIBP family.</text>
</comment>
<evidence type="ECO:0000256" key="5">
    <source>
        <dbReference type="ARBA" id="ARBA00022723"/>
    </source>
</evidence>
<dbReference type="EC" id="5.1.99.6" evidence="19"/>
<evidence type="ECO:0000313" key="23">
    <source>
        <dbReference type="Proteomes" id="UP001274321"/>
    </source>
</evidence>
<evidence type="ECO:0000256" key="15">
    <source>
        <dbReference type="ARBA" id="ARBA00048238"/>
    </source>
</evidence>
<feature type="binding site" evidence="18">
    <location>
        <position position="57"/>
    </location>
    <ligand>
        <name>K(+)</name>
        <dbReference type="ChEBI" id="CHEBI:29103"/>
    </ligand>
</feature>
<evidence type="ECO:0000256" key="3">
    <source>
        <dbReference type="ARBA" id="ARBA00006001"/>
    </source>
</evidence>
<keyword evidence="7 17" id="KW-0067">ATP-binding</keyword>
<keyword evidence="12 17" id="KW-0456">Lyase</keyword>
<name>A0ABU4RN31_9HYPH</name>
<feature type="binding site" evidence="17">
    <location>
        <position position="432"/>
    </location>
    <ligand>
        <name>AMP</name>
        <dbReference type="ChEBI" id="CHEBI:456215"/>
    </ligand>
</feature>
<comment type="cofactor">
    <cofactor evidence="18 19">
        <name>K(+)</name>
        <dbReference type="ChEBI" id="CHEBI:29103"/>
    </cofactor>
    <text evidence="18 19">Binds 1 potassium ion per subunit.</text>
</comment>
<comment type="caution">
    <text evidence="18">Lacks conserved residue(s) required for the propagation of feature annotation.</text>
</comment>
<dbReference type="Gene3D" id="3.40.1190.20">
    <property type="match status" value="1"/>
</dbReference>
<accession>A0ABU4RN31</accession>
<feature type="binding site" evidence="18">
    <location>
        <begin position="56"/>
        <end position="60"/>
    </location>
    <ligand>
        <name>(6S)-NADPHX</name>
        <dbReference type="ChEBI" id="CHEBI:64076"/>
    </ligand>
</feature>
<dbReference type="PANTHER" id="PTHR12592:SF0">
    <property type="entry name" value="ATP-DEPENDENT (S)-NAD(P)H-HYDRATE DEHYDRATASE"/>
    <property type="match status" value="1"/>
</dbReference>
<dbReference type="EC" id="4.2.1.136" evidence="19"/>
<dbReference type="InterPro" id="IPR017953">
    <property type="entry name" value="Carbohydrate_kinase_pred_CS"/>
</dbReference>
<comment type="similarity">
    <text evidence="4 19">In the C-terminal section; belongs to the NnrD/CARKD family.</text>
</comment>
<comment type="cofactor">
    <cofactor evidence="17">
        <name>Mg(2+)</name>
        <dbReference type="ChEBI" id="CHEBI:18420"/>
    </cofactor>
</comment>
<dbReference type="PIRSF" id="PIRSF017184">
    <property type="entry name" value="Nnr"/>
    <property type="match status" value="1"/>
</dbReference>
<feature type="domain" description="YjeF N-terminal" evidence="21">
    <location>
        <begin position="9"/>
        <end position="207"/>
    </location>
</feature>
<evidence type="ECO:0000256" key="17">
    <source>
        <dbReference type="HAMAP-Rule" id="MF_01965"/>
    </source>
</evidence>
<dbReference type="HAMAP" id="MF_01966">
    <property type="entry name" value="NADHX_epimerase"/>
    <property type="match status" value="1"/>
</dbReference>
<comment type="subunit">
    <text evidence="17">Homotetramer.</text>
</comment>
<comment type="catalytic activity">
    <reaction evidence="15 17 19">
        <text>(6S)-NADHX + ADP = AMP + phosphate + NADH + H(+)</text>
        <dbReference type="Rhea" id="RHEA:32223"/>
        <dbReference type="ChEBI" id="CHEBI:15378"/>
        <dbReference type="ChEBI" id="CHEBI:43474"/>
        <dbReference type="ChEBI" id="CHEBI:57945"/>
        <dbReference type="ChEBI" id="CHEBI:64074"/>
        <dbReference type="ChEBI" id="CHEBI:456215"/>
        <dbReference type="ChEBI" id="CHEBI:456216"/>
        <dbReference type="EC" id="4.2.1.136"/>
    </reaction>
</comment>
<comment type="function">
    <text evidence="18">Catalyzes the epimerization of the S- and R-forms of NAD(P)HX, a damaged form of NAD(P)H that is a result of enzymatic or heat-dependent hydration. This is a prerequisite for the S-specific NAD(P)H-hydrate dehydratase to allow the repair of both epimers of NAD(P)HX.</text>
</comment>
<keyword evidence="13" id="KW-0511">Multifunctional enzyme</keyword>
<feature type="binding site" evidence="17">
    <location>
        <position position="251"/>
    </location>
    <ligand>
        <name>(6S)-NADPHX</name>
        <dbReference type="ChEBI" id="CHEBI:64076"/>
    </ligand>
</feature>
<evidence type="ECO:0000256" key="18">
    <source>
        <dbReference type="HAMAP-Rule" id="MF_01966"/>
    </source>
</evidence>
<comment type="similarity">
    <text evidence="17">Belongs to the NnrD/CARKD family.</text>
</comment>
<comment type="catalytic activity">
    <reaction evidence="16 17 19">
        <text>(6S)-NADPHX + ADP = AMP + phosphate + NADPH + H(+)</text>
        <dbReference type="Rhea" id="RHEA:32235"/>
        <dbReference type="ChEBI" id="CHEBI:15378"/>
        <dbReference type="ChEBI" id="CHEBI:43474"/>
        <dbReference type="ChEBI" id="CHEBI:57783"/>
        <dbReference type="ChEBI" id="CHEBI:64076"/>
        <dbReference type="ChEBI" id="CHEBI:456215"/>
        <dbReference type="ChEBI" id="CHEBI:456216"/>
        <dbReference type="EC" id="4.2.1.136"/>
    </reaction>
</comment>
<feature type="binding site" evidence="17">
    <location>
        <position position="433"/>
    </location>
    <ligand>
        <name>(6S)-NADPHX</name>
        <dbReference type="ChEBI" id="CHEBI:64076"/>
    </ligand>
</feature>
<dbReference type="InterPro" id="IPR004443">
    <property type="entry name" value="YjeF_N_dom"/>
</dbReference>
<comment type="function">
    <text evidence="17">Catalyzes the dehydration of the S-form of NAD(P)HX at the expense of ADP, which is converted to AMP. Together with NAD(P)HX epimerase, which catalyzes the epimerization of the S- and R-forms, the enzyme allows the repair of both epimers of NAD(P)HX, a damaged form of NAD(P)H that is a result of enzymatic or heat-dependent hydration.</text>
</comment>
<evidence type="ECO:0000256" key="6">
    <source>
        <dbReference type="ARBA" id="ARBA00022741"/>
    </source>
</evidence>
<feature type="binding site" evidence="17">
    <location>
        <position position="314"/>
    </location>
    <ligand>
        <name>(6S)-NADPHX</name>
        <dbReference type="ChEBI" id="CHEBI:64076"/>
    </ligand>
</feature>
<evidence type="ECO:0000256" key="2">
    <source>
        <dbReference type="ARBA" id="ARBA00000909"/>
    </source>
</evidence>
<dbReference type="HAMAP" id="MF_01965">
    <property type="entry name" value="NADHX_dehydratase"/>
    <property type="match status" value="1"/>
</dbReference>
<dbReference type="Pfam" id="PF03853">
    <property type="entry name" value="YjeF_N"/>
    <property type="match status" value="1"/>
</dbReference>
<keyword evidence="8 17" id="KW-0521">NADP</keyword>
<dbReference type="EMBL" id="JAXAFJ010000002">
    <property type="protein sequence ID" value="MDX6805509.1"/>
    <property type="molecule type" value="Genomic_DNA"/>
</dbReference>
<dbReference type="InterPro" id="IPR000631">
    <property type="entry name" value="CARKD"/>
</dbReference>
<keyword evidence="23" id="KW-1185">Reference proteome</keyword>
<feature type="domain" description="YjeF C-terminal" evidence="20">
    <location>
        <begin position="217"/>
        <end position="487"/>
    </location>
</feature>
<dbReference type="InterPro" id="IPR030677">
    <property type="entry name" value="Nnr"/>
</dbReference>
<sequence length="497" mass="51062">MELLTTEEMNRADALTAASGRPVGELMLAAGQAVRDSAVDMLPDGACVYVLCGTGNNGGDGFVAARLLQESGYRVRVGIVGDRGSMRPDAAAAAALWHGPVERVSADRLEGASLIVDALFGAGLARDVQGAALEAVRLVNRSTARVLAVDVPSGVDGTTGEVRGEAVQADATITFFRLKPGHVLLPGRELCGRVRLAQIGIEPGVLDAIGSRAWLNRPSLWGSCFPVPGAGGHKYSRGHALIAGGSTMTGAARLAARAALRTGAGLVTLGAPPAVLPIYQAALEAVIVLPMDGRGGFADLLLDDRRNAVLVGPGAGADFATRELAWLALESSRSVVLDADALTSFADEPEHLFSRNKQNGNVVLTPHEGEFNRVFRGLRGSSRSKLERARAAAEASGSVVLLKGADTVIAAPDGRAAISDNAPPWLATAGSGDVLAGIITGLLAQGMPAFEAAAAAAWMHGEAAREIGPGLIAEDLPDALRPVLARLYGAAARAQST</sequence>
<protein>
    <recommendedName>
        <fullName evidence="19">Bifunctional NAD(P)H-hydrate repair enzyme</fullName>
    </recommendedName>
    <alternativeName>
        <fullName evidence="19">Nicotinamide nucleotide repair protein</fullName>
    </alternativeName>
    <domain>
        <recommendedName>
            <fullName evidence="19">ADP-dependent (S)-NAD(P)H-hydrate dehydratase</fullName>
            <ecNumber evidence="19">4.2.1.136</ecNumber>
        </recommendedName>
        <alternativeName>
            <fullName evidence="19">ADP-dependent NAD(P)HX dehydratase</fullName>
        </alternativeName>
    </domain>
    <domain>
        <recommendedName>
            <fullName evidence="19">NAD(P)H-hydrate epimerase</fullName>
            <ecNumber evidence="19">5.1.99.6</ecNumber>
        </recommendedName>
    </domain>
</protein>
<feature type="binding site" evidence="17">
    <location>
        <begin position="403"/>
        <end position="407"/>
    </location>
    <ligand>
        <name>AMP</name>
        <dbReference type="ChEBI" id="CHEBI:456215"/>
    </ligand>
</feature>
<evidence type="ECO:0000256" key="8">
    <source>
        <dbReference type="ARBA" id="ARBA00022857"/>
    </source>
</evidence>
<dbReference type="SUPFAM" id="SSF53613">
    <property type="entry name" value="Ribokinase-like"/>
    <property type="match status" value="1"/>
</dbReference>
<evidence type="ECO:0000256" key="19">
    <source>
        <dbReference type="PIRNR" id="PIRNR017184"/>
    </source>
</evidence>
<dbReference type="InterPro" id="IPR029056">
    <property type="entry name" value="Ribokinase-like"/>
</dbReference>
<feature type="binding site" evidence="17">
    <location>
        <position position="367"/>
    </location>
    <ligand>
        <name>(6S)-NADPHX</name>
        <dbReference type="ChEBI" id="CHEBI:64076"/>
    </ligand>
</feature>
<reference evidence="22 23" key="1">
    <citation type="submission" date="2023-11" db="EMBL/GenBank/DDBJ databases">
        <authorList>
            <person name="Bao R."/>
        </authorList>
    </citation>
    <scope>NUCLEOTIDE SEQUENCE [LARGE SCALE GENOMIC DNA]</scope>
    <source>
        <strain evidence="22 23">PJ23</strain>
    </source>
</reference>
<feature type="binding site" evidence="18">
    <location>
        <position position="153"/>
    </location>
    <ligand>
        <name>K(+)</name>
        <dbReference type="ChEBI" id="CHEBI:29103"/>
    </ligand>
</feature>
<evidence type="ECO:0000256" key="13">
    <source>
        <dbReference type="ARBA" id="ARBA00023268"/>
    </source>
</evidence>
<evidence type="ECO:0000256" key="1">
    <source>
        <dbReference type="ARBA" id="ARBA00000013"/>
    </source>
</evidence>
<evidence type="ECO:0000256" key="12">
    <source>
        <dbReference type="ARBA" id="ARBA00023239"/>
    </source>
</evidence>
<comment type="caution">
    <text evidence="22">The sequence shown here is derived from an EMBL/GenBank/DDBJ whole genome shotgun (WGS) entry which is preliminary data.</text>
</comment>
<evidence type="ECO:0000256" key="7">
    <source>
        <dbReference type="ARBA" id="ARBA00022840"/>
    </source>
</evidence>
<comment type="function">
    <text evidence="14 19">Bifunctional enzyme that catalyzes the epimerization of the S- and R-forms of NAD(P)HX and the dehydration of the S-form of NAD(P)HX at the expense of ADP, which is converted to AMP. This allows the repair of both epimers of NAD(P)HX, a damaged form of NAD(P)H that is a result of enzymatic or heat-dependent hydration.</text>
</comment>
<evidence type="ECO:0000256" key="16">
    <source>
        <dbReference type="ARBA" id="ARBA00049209"/>
    </source>
</evidence>
<evidence type="ECO:0000256" key="4">
    <source>
        <dbReference type="ARBA" id="ARBA00009524"/>
    </source>
</evidence>
<dbReference type="PROSITE" id="PS51383">
    <property type="entry name" value="YJEF_C_3"/>
    <property type="match status" value="1"/>
</dbReference>
<dbReference type="PANTHER" id="PTHR12592">
    <property type="entry name" value="ATP-DEPENDENT (S)-NAD(P)H-HYDRATE DEHYDRATASE FAMILY MEMBER"/>
    <property type="match status" value="1"/>
</dbReference>
<organism evidence="22 23">
    <name type="scientific">Terrihabitans rhizophilus</name>
    <dbReference type="NCBI Taxonomy" id="3092662"/>
    <lineage>
        <taxon>Bacteria</taxon>
        <taxon>Pseudomonadati</taxon>
        <taxon>Pseudomonadota</taxon>
        <taxon>Alphaproteobacteria</taxon>
        <taxon>Hyphomicrobiales</taxon>
        <taxon>Terrihabitans</taxon>
    </lineage>
</organism>
<feature type="binding site" evidence="18">
    <location>
        <begin position="121"/>
        <end position="127"/>
    </location>
    <ligand>
        <name>(6S)-NADPHX</name>
        <dbReference type="ChEBI" id="CHEBI:64076"/>
    </ligand>
</feature>
<feature type="binding site" evidence="18">
    <location>
        <position position="150"/>
    </location>
    <ligand>
        <name>(6S)-NADPHX</name>
        <dbReference type="ChEBI" id="CHEBI:64076"/>
    </ligand>
</feature>
<keyword evidence="10 17" id="KW-0520">NAD</keyword>
<proteinExistence type="inferred from homology"/>
<dbReference type="Proteomes" id="UP001274321">
    <property type="component" value="Unassembled WGS sequence"/>
</dbReference>
<feature type="binding site" evidence="18">
    <location>
        <position position="117"/>
    </location>
    <ligand>
        <name>K(+)</name>
        <dbReference type="ChEBI" id="CHEBI:29103"/>
    </ligand>
</feature>
<evidence type="ECO:0000256" key="10">
    <source>
        <dbReference type="ARBA" id="ARBA00023027"/>
    </source>
</evidence>
<comment type="catalytic activity">
    <reaction evidence="1 18 19">
        <text>(6R)-NADHX = (6S)-NADHX</text>
        <dbReference type="Rhea" id="RHEA:32215"/>
        <dbReference type="ChEBI" id="CHEBI:64074"/>
        <dbReference type="ChEBI" id="CHEBI:64075"/>
        <dbReference type="EC" id="5.1.99.6"/>
    </reaction>
</comment>
<dbReference type="Gene3D" id="3.40.50.10260">
    <property type="entry name" value="YjeF N-terminal domain"/>
    <property type="match status" value="1"/>
</dbReference>
<dbReference type="CDD" id="cd01171">
    <property type="entry name" value="YXKO-related"/>
    <property type="match status" value="1"/>
</dbReference>
<evidence type="ECO:0000259" key="21">
    <source>
        <dbReference type="PROSITE" id="PS51385"/>
    </source>
</evidence>
<evidence type="ECO:0000313" key="22">
    <source>
        <dbReference type="EMBL" id="MDX6805509.1"/>
    </source>
</evidence>
<evidence type="ECO:0000259" key="20">
    <source>
        <dbReference type="PROSITE" id="PS51383"/>
    </source>
</evidence>
<evidence type="ECO:0000256" key="14">
    <source>
        <dbReference type="ARBA" id="ARBA00025153"/>
    </source>
</evidence>
<comment type="similarity">
    <text evidence="3 19">In the N-terminal section; belongs to the NnrE/AIBP family.</text>
</comment>
<comment type="catalytic activity">
    <reaction evidence="2 18 19">
        <text>(6R)-NADPHX = (6S)-NADPHX</text>
        <dbReference type="Rhea" id="RHEA:32227"/>
        <dbReference type="ChEBI" id="CHEBI:64076"/>
        <dbReference type="ChEBI" id="CHEBI:64077"/>
        <dbReference type="EC" id="5.1.99.6"/>
    </reaction>
</comment>
<dbReference type="NCBIfam" id="TIGR00196">
    <property type="entry name" value="yjeF_cterm"/>
    <property type="match status" value="1"/>
</dbReference>
<keyword evidence="11 18" id="KW-0413">Isomerase</keyword>
<dbReference type="InterPro" id="IPR036652">
    <property type="entry name" value="YjeF_N_dom_sf"/>
</dbReference>
<dbReference type="PROSITE" id="PS51385">
    <property type="entry name" value="YJEF_N"/>
    <property type="match status" value="1"/>
</dbReference>
<keyword evidence="6 17" id="KW-0547">Nucleotide-binding</keyword>
<evidence type="ECO:0000256" key="9">
    <source>
        <dbReference type="ARBA" id="ARBA00022958"/>
    </source>
</evidence>
<dbReference type="NCBIfam" id="TIGR00197">
    <property type="entry name" value="yjeF_nterm"/>
    <property type="match status" value="1"/>
</dbReference>
<keyword evidence="9 18" id="KW-0630">Potassium</keyword>
<keyword evidence="5 18" id="KW-0479">Metal-binding</keyword>
<dbReference type="Pfam" id="PF01256">
    <property type="entry name" value="Carb_kinase"/>
    <property type="match status" value="1"/>
</dbReference>
<dbReference type="SUPFAM" id="SSF64153">
    <property type="entry name" value="YjeF N-terminal domain-like"/>
    <property type="match status" value="1"/>
</dbReference>
<evidence type="ECO:0000256" key="11">
    <source>
        <dbReference type="ARBA" id="ARBA00023235"/>
    </source>
</evidence>